<reference evidence="1" key="1">
    <citation type="submission" date="2021-05" db="EMBL/GenBank/DDBJ databases">
        <authorList>
            <person name="Pan Q."/>
            <person name="Jouanno E."/>
            <person name="Zahm M."/>
            <person name="Klopp C."/>
            <person name="Cabau C."/>
            <person name="Louis A."/>
            <person name="Berthelot C."/>
            <person name="Parey E."/>
            <person name="Roest Crollius H."/>
            <person name="Montfort J."/>
            <person name="Robinson-Rechavi M."/>
            <person name="Bouchez O."/>
            <person name="Lampietro C."/>
            <person name="Lopez Roques C."/>
            <person name="Donnadieu C."/>
            <person name="Postlethwait J."/>
            <person name="Bobe J."/>
            <person name="Dillon D."/>
            <person name="Chandos A."/>
            <person name="von Hippel F."/>
            <person name="Guiguen Y."/>
        </authorList>
    </citation>
    <scope>NUCLEOTIDE SEQUENCE</scope>
    <source>
        <strain evidence="1">YG-Jan2019</strain>
    </source>
</reference>
<evidence type="ECO:0000313" key="1">
    <source>
        <dbReference type="EMBL" id="KAJ7996701.1"/>
    </source>
</evidence>
<accession>A0ACC2FZA6</accession>
<proteinExistence type="predicted"/>
<comment type="caution">
    <text evidence="1">The sequence shown here is derived from an EMBL/GenBank/DDBJ whole genome shotgun (WGS) entry which is preliminary data.</text>
</comment>
<sequence length="417" mass="48134">MQQDSVSSNPTVNQHNCLISCCLTRCSCLNCDMRAECLILVALLVLEYVAWSETMSTCKSVDLELVKRKRIEAIRGQILSKLRLPKEPDIDQEEDINEVPSSLMSIYNTTVELSEEHEKLFETPTLDKKQEVYFAKEVHKFNMKQSENSSKNQMLFNMSEMRSILGTGPEISQAEIRMLIRTKNLPEGKEQRLELYRIIGDKTRYVKSQFISKEWDNRWVSFDVTETVKDWFRVTGHGAEVVHGFQVKLHCECGETKEDFDFEISGMKKTRGDQAKFNNNIPKPHILLMSLPPALTRQQSSRKKRQTTTDEMCTDQSESCCVRKLYIDFRKDLGWKWINEPTGYYANYCMGPCTYIWNSENKYSQVLALYKHHNPGASAQPCCVPQLLEPLPILYYVGRQHKVSGAVVQHDCEVLPV</sequence>
<dbReference type="Proteomes" id="UP001157502">
    <property type="component" value="Chromosome 20"/>
</dbReference>
<dbReference type="EMBL" id="CM055747">
    <property type="protein sequence ID" value="KAJ7996701.1"/>
    <property type="molecule type" value="Genomic_DNA"/>
</dbReference>
<protein>
    <submittedName>
        <fullName evidence="1">Uncharacterized protein</fullName>
    </submittedName>
</protein>
<evidence type="ECO:0000313" key="2">
    <source>
        <dbReference type="Proteomes" id="UP001157502"/>
    </source>
</evidence>
<organism evidence="1 2">
    <name type="scientific">Dallia pectoralis</name>
    <name type="common">Alaska blackfish</name>
    <dbReference type="NCBI Taxonomy" id="75939"/>
    <lineage>
        <taxon>Eukaryota</taxon>
        <taxon>Metazoa</taxon>
        <taxon>Chordata</taxon>
        <taxon>Craniata</taxon>
        <taxon>Vertebrata</taxon>
        <taxon>Euteleostomi</taxon>
        <taxon>Actinopterygii</taxon>
        <taxon>Neopterygii</taxon>
        <taxon>Teleostei</taxon>
        <taxon>Protacanthopterygii</taxon>
        <taxon>Esociformes</taxon>
        <taxon>Umbridae</taxon>
        <taxon>Dallia</taxon>
    </lineage>
</organism>
<name>A0ACC2FZA6_DALPE</name>
<keyword evidence="2" id="KW-1185">Reference proteome</keyword>
<gene>
    <name evidence="1" type="ORF">DPEC_G00239750</name>
</gene>